<gene>
    <name evidence="2" type="ORF">C942_02850</name>
</gene>
<evidence type="ECO:0000256" key="1">
    <source>
        <dbReference type="SAM" id="SignalP"/>
    </source>
</evidence>
<keyword evidence="1" id="KW-0732">Signal</keyword>
<dbReference type="RefSeq" id="WP_007468552.1">
    <property type="nucleotide sequence ID" value="NZ_AMZO01000030.1"/>
</dbReference>
<protein>
    <recommendedName>
        <fullName evidence="4">TIGR04219 family outer membrane beta-barrel protein</fullName>
    </recommendedName>
</protein>
<dbReference type="EMBL" id="AMZO01000030">
    <property type="protein sequence ID" value="ELR64268.1"/>
    <property type="molecule type" value="Genomic_DNA"/>
</dbReference>
<dbReference type="InterPro" id="IPR026387">
    <property type="entry name" value="OMP_w_GlyGly"/>
</dbReference>
<evidence type="ECO:0000313" key="3">
    <source>
        <dbReference type="Proteomes" id="UP000011134"/>
    </source>
</evidence>
<feature type="chain" id="PRO_5003993028" description="TIGR04219 family outer membrane beta-barrel protein" evidence="1">
    <location>
        <begin position="20"/>
        <end position="215"/>
    </location>
</feature>
<feature type="signal peptide" evidence="1">
    <location>
        <begin position="1"/>
        <end position="19"/>
    </location>
</feature>
<name>L8J7Z0_9GAMM</name>
<proteinExistence type="predicted"/>
<evidence type="ECO:0000313" key="2">
    <source>
        <dbReference type="EMBL" id="ELR64268.1"/>
    </source>
</evidence>
<keyword evidence="3" id="KW-1185">Reference proteome</keyword>
<dbReference type="AlphaFoldDB" id="L8J7Z0"/>
<dbReference type="OrthoDB" id="6708408at2"/>
<accession>L8J7Z0</accession>
<reference evidence="2 3" key="1">
    <citation type="submission" date="2012-12" db="EMBL/GenBank/DDBJ databases">
        <title>Genome Assembly of Photobacterium sp. AK15.</title>
        <authorList>
            <person name="Khatri I."/>
            <person name="Vaidya B."/>
            <person name="Srinivas T.N.R."/>
            <person name="Subramanian S."/>
            <person name="Pinnaka A."/>
        </authorList>
    </citation>
    <scope>NUCLEOTIDE SEQUENCE [LARGE SCALE GENOMIC DNA]</scope>
    <source>
        <strain evidence="2 3">AK15</strain>
    </source>
</reference>
<evidence type="ECO:0008006" key="4">
    <source>
        <dbReference type="Google" id="ProtNLM"/>
    </source>
</evidence>
<dbReference type="Proteomes" id="UP000011134">
    <property type="component" value="Unassembled WGS sequence"/>
</dbReference>
<dbReference type="NCBIfam" id="TIGR04219">
    <property type="entry name" value="OMP_w_GlyGly"/>
    <property type="match status" value="1"/>
</dbReference>
<sequence>MKKSVLAALLATAPFMASADMLIGGDVEVNMWQQSHNFAGSKVDGDDTSFTFEASLEHFVPLIPNFKIGQSSVDNSEYAYTKRDYTLYYEFLDNDLVSLDAGIGLSEFADGEIKKVGLKLEDFSGYLPHVYAAAEVGLPMTPLFVFAKGNGISYDDNTMFDASVGVQYSIGLYAFDLELQAGYRIHNFDFQDFDDLKTDLDSKTDGLFAGVNIDF</sequence>
<dbReference type="PATRIC" id="fig|1056511.3.peg.3773"/>
<comment type="caution">
    <text evidence="2">The sequence shown here is derived from an EMBL/GenBank/DDBJ whole genome shotgun (WGS) entry which is preliminary data.</text>
</comment>
<organism evidence="2 3">
    <name type="scientific">Photobacterium marinum</name>
    <dbReference type="NCBI Taxonomy" id="1056511"/>
    <lineage>
        <taxon>Bacteria</taxon>
        <taxon>Pseudomonadati</taxon>
        <taxon>Pseudomonadota</taxon>
        <taxon>Gammaproteobacteria</taxon>
        <taxon>Vibrionales</taxon>
        <taxon>Vibrionaceae</taxon>
        <taxon>Photobacterium</taxon>
    </lineage>
</organism>